<dbReference type="InterPro" id="IPR036388">
    <property type="entry name" value="WH-like_DNA-bd_sf"/>
</dbReference>
<keyword evidence="3" id="KW-1185">Reference proteome</keyword>
<comment type="caution">
    <text evidence="2">The sequence shown here is derived from an EMBL/GenBank/DDBJ whole genome shotgun (WGS) entry which is preliminary data.</text>
</comment>
<dbReference type="InterPro" id="IPR036390">
    <property type="entry name" value="WH_DNA-bd_sf"/>
</dbReference>
<dbReference type="InterPro" id="IPR005471">
    <property type="entry name" value="Tscrpt_reg_IclR_N"/>
</dbReference>
<proteinExistence type="predicted"/>
<dbReference type="Gene3D" id="1.10.10.10">
    <property type="entry name" value="Winged helix-like DNA-binding domain superfamily/Winged helix DNA-binding domain"/>
    <property type="match status" value="1"/>
</dbReference>
<evidence type="ECO:0000313" key="2">
    <source>
        <dbReference type="EMBL" id="MDH6221627.1"/>
    </source>
</evidence>
<dbReference type="PROSITE" id="PS51077">
    <property type="entry name" value="HTH_ICLR"/>
    <property type="match status" value="1"/>
</dbReference>
<evidence type="ECO:0000313" key="3">
    <source>
        <dbReference type="Proteomes" id="UP001160499"/>
    </source>
</evidence>
<dbReference type="Proteomes" id="UP001160499">
    <property type="component" value="Unassembled WGS sequence"/>
</dbReference>
<sequence length="70" mass="7537">MPKGRGARGVKSAARTVGLLELLAARGEQPSRLHQLAEELGAPRSSMYQLLQTPVDCGWVRTDATGSLYL</sequence>
<name>A0ABT6LZ92_9ACTN</name>
<feature type="domain" description="HTH iclR-type" evidence="1">
    <location>
        <begin position="10"/>
        <end position="70"/>
    </location>
</feature>
<dbReference type="GO" id="GO:0003677">
    <property type="term" value="F:DNA binding"/>
    <property type="evidence" value="ECO:0007669"/>
    <property type="project" value="UniProtKB-KW"/>
</dbReference>
<gene>
    <name evidence="2" type="ORF">M2283_008974</name>
</gene>
<dbReference type="EMBL" id="JARXVH010000024">
    <property type="protein sequence ID" value="MDH6221627.1"/>
    <property type="molecule type" value="Genomic_DNA"/>
</dbReference>
<dbReference type="SUPFAM" id="SSF46785">
    <property type="entry name" value="Winged helix' DNA-binding domain"/>
    <property type="match status" value="1"/>
</dbReference>
<organism evidence="2 3">
    <name type="scientific">Streptomyces pseudovenezuelae</name>
    <dbReference type="NCBI Taxonomy" id="67350"/>
    <lineage>
        <taxon>Bacteria</taxon>
        <taxon>Bacillati</taxon>
        <taxon>Actinomycetota</taxon>
        <taxon>Actinomycetes</taxon>
        <taxon>Kitasatosporales</taxon>
        <taxon>Streptomycetaceae</taxon>
        <taxon>Streptomyces</taxon>
        <taxon>Streptomyces aurantiacus group</taxon>
    </lineage>
</organism>
<dbReference type="Pfam" id="PF09339">
    <property type="entry name" value="HTH_IclR"/>
    <property type="match status" value="1"/>
</dbReference>
<evidence type="ECO:0000259" key="1">
    <source>
        <dbReference type="PROSITE" id="PS51077"/>
    </source>
</evidence>
<protein>
    <submittedName>
        <fullName evidence="2">DNA-binding IclR family transcriptional regulator</fullName>
    </submittedName>
</protein>
<keyword evidence="2" id="KW-0238">DNA-binding</keyword>
<accession>A0ABT6LZ92</accession>
<reference evidence="2 3" key="1">
    <citation type="submission" date="2023-04" db="EMBL/GenBank/DDBJ databases">
        <title>Forest soil microbial communities from Buena Vista Peninsula, Colon Province, Panama.</title>
        <authorList>
            <person name="Bouskill N."/>
        </authorList>
    </citation>
    <scope>NUCLEOTIDE SEQUENCE [LARGE SCALE GENOMIC DNA]</scope>
    <source>
        <strain evidence="2 3">GGS1</strain>
    </source>
</reference>